<keyword evidence="2" id="KW-0808">Transferase</keyword>
<dbReference type="InterPro" id="IPR043128">
    <property type="entry name" value="Rev_trsase/Diguanyl_cyclase"/>
</dbReference>
<dbReference type="GO" id="GO:0006310">
    <property type="term" value="P:DNA recombination"/>
    <property type="evidence" value="ECO:0007669"/>
    <property type="project" value="UniProtKB-KW"/>
</dbReference>
<dbReference type="Proteomes" id="UP000594261">
    <property type="component" value="Chromosome 2"/>
</dbReference>
<evidence type="ECO:0000256" key="10">
    <source>
        <dbReference type="ARBA" id="ARBA00022884"/>
    </source>
</evidence>
<dbReference type="EnsemblPlants" id="QL02p059512:mrna">
    <property type="protein sequence ID" value="QL02p059512:mrna:CDS:1"/>
    <property type="gene ID" value="QL02p059512"/>
</dbReference>
<keyword evidence="16" id="KW-0511">Multifunctional enzyme</keyword>
<evidence type="ECO:0008006" key="21">
    <source>
        <dbReference type="Google" id="ProtNLM"/>
    </source>
</evidence>
<dbReference type="Pfam" id="PF17919">
    <property type="entry name" value="RT_RNaseH_2"/>
    <property type="match status" value="1"/>
</dbReference>
<evidence type="ECO:0000313" key="20">
    <source>
        <dbReference type="Proteomes" id="UP000594261"/>
    </source>
</evidence>
<dbReference type="InterPro" id="IPR041577">
    <property type="entry name" value="RT_RNaseH_2"/>
</dbReference>
<keyword evidence="3" id="KW-0548">Nucleotidyltransferase</keyword>
<dbReference type="InterPro" id="IPR016197">
    <property type="entry name" value="Chromo-like_dom_sf"/>
</dbReference>
<dbReference type="FunFam" id="3.10.10.10:FF:000007">
    <property type="entry name" value="Retrovirus-related Pol polyprotein from transposon 17.6-like Protein"/>
    <property type="match status" value="1"/>
</dbReference>
<dbReference type="Pfam" id="PF08284">
    <property type="entry name" value="RVP_2"/>
    <property type="match status" value="1"/>
</dbReference>
<dbReference type="GO" id="GO:0003723">
    <property type="term" value="F:RNA binding"/>
    <property type="evidence" value="ECO:0007669"/>
    <property type="project" value="UniProtKB-KW"/>
</dbReference>
<keyword evidence="6" id="KW-0064">Aspartyl protease</keyword>
<evidence type="ECO:0000256" key="1">
    <source>
        <dbReference type="ARBA" id="ARBA00022670"/>
    </source>
</evidence>
<keyword evidence="15" id="KW-0233">DNA recombination</keyword>
<evidence type="ECO:0000256" key="6">
    <source>
        <dbReference type="ARBA" id="ARBA00022750"/>
    </source>
</evidence>
<dbReference type="InterPro" id="IPR056924">
    <property type="entry name" value="SH3_Tf2-1"/>
</dbReference>
<dbReference type="PROSITE" id="PS00141">
    <property type="entry name" value="ASP_PROTEASE"/>
    <property type="match status" value="1"/>
</dbReference>
<keyword evidence="8" id="KW-0378">Hydrolase</keyword>
<dbReference type="InterPro" id="IPR041588">
    <property type="entry name" value="Integrase_H2C2"/>
</dbReference>
<keyword evidence="13" id="KW-0239">DNA-directed DNA polymerase</keyword>
<evidence type="ECO:0000256" key="2">
    <source>
        <dbReference type="ARBA" id="ARBA00022679"/>
    </source>
</evidence>
<keyword evidence="4" id="KW-0540">Nuclease</keyword>
<keyword evidence="5" id="KW-0479">Metal-binding</keyword>
<dbReference type="GO" id="GO:0046872">
    <property type="term" value="F:metal ion binding"/>
    <property type="evidence" value="ECO:0007669"/>
    <property type="project" value="UniProtKB-KW"/>
</dbReference>
<name>A0A7N2KXR6_QUELO</name>
<dbReference type="GO" id="GO:0006508">
    <property type="term" value="P:proteolysis"/>
    <property type="evidence" value="ECO:0007669"/>
    <property type="project" value="UniProtKB-KW"/>
</dbReference>
<evidence type="ECO:0000256" key="12">
    <source>
        <dbReference type="ARBA" id="ARBA00022918"/>
    </source>
</evidence>
<dbReference type="PROSITE" id="PS50994">
    <property type="entry name" value="INTEGRASE"/>
    <property type="match status" value="1"/>
</dbReference>
<feature type="domain" description="Integrase catalytic" evidence="18">
    <location>
        <begin position="1117"/>
        <end position="1276"/>
    </location>
</feature>
<dbReference type="SUPFAM" id="SSF53098">
    <property type="entry name" value="Ribonuclease H-like"/>
    <property type="match status" value="1"/>
</dbReference>
<dbReference type="InterPro" id="IPR001969">
    <property type="entry name" value="Aspartic_peptidase_AS"/>
</dbReference>
<evidence type="ECO:0000256" key="5">
    <source>
        <dbReference type="ARBA" id="ARBA00022723"/>
    </source>
</evidence>
<dbReference type="InterPro" id="IPR001584">
    <property type="entry name" value="Integrase_cat-core"/>
</dbReference>
<dbReference type="Pfam" id="PF00078">
    <property type="entry name" value="RVT_1"/>
    <property type="match status" value="1"/>
</dbReference>
<keyword evidence="10" id="KW-0694">RNA-binding</keyword>
<keyword evidence="1" id="KW-0645">Protease</keyword>
<evidence type="ECO:0000256" key="15">
    <source>
        <dbReference type="ARBA" id="ARBA00023172"/>
    </source>
</evidence>
<dbReference type="GO" id="GO:0004519">
    <property type="term" value="F:endonuclease activity"/>
    <property type="evidence" value="ECO:0007669"/>
    <property type="project" value="UniProtKB-KW"/>
</dbReference>
<dbReference type="FunFam" id="1.10.340.70:FF:000001">
    <property type="entry name" value="Retrovirus-related Pol polyprotein from transposon gypsy-like Protein"/>
    <property type="match status" value="1"/>
</dbReference>
<evidence type="ECO:0000256" key="16">
    <source>
        <dbReference type="ARBA" id="ARBA00023268"/>
    </source>
</evidence>
<protein>
    <recommendedName>
        <fullName evidence="21">Ty3/gypsy retrotransposon protein</fullName>
    </recommendedName>
</protein>
<evidence type="ECO:0000256" key="3">
    <source>
        <dbReference type="ARBA" id="ARBA00022695"/>
    </source>
</evidence>
<dbReference type="FunFam" id="3.30.70.270:FF:000020">
    <property type="entry name" value="Transposon Tf2-6 polyprotein-like Protein"/>
    <property type="match status" value="1"/>
</dbReference>
<organism evidence="19 20">
    <name type="scientific">Quercus lobata</name>
    <name type="common">Valley oak</name>
    <dbReference type="NCBI Taxonomy" id="97700"/>
    <lineage>
        <taxon>Eukaryota</taxon>
        <taxon>Viridiplantae</taxon>
        <taxon>Streptophyta</taxon>
        <taxon>Embryophyta</taxon>
        <taxon>Tracheophyta</taxon>
        <taxon>Spermatophyta</taxon>
        <taxon>Magnoliopsida</taxon>
        <taxon>eudicotyledons</taxon>
        <taxon>Gunneridae</taxon>
        <taxon>Pentapetalae</taxon>
        <taxon>rosids</taxon>
        <taxon>fabids</taxon>
        <taxon>Fagales</taxon>
        <taxon>Fagaceae</taxon>
        <taxon>Quercus</taxon>
    </lineage>
</organism>
<dbReference type="Gene3D" id="3.30.420.10">
    <property type="entry name" value="Ribonuclease H-like superfamily/Ribonuclease H"/>
    <property type="match status" value="1"/>
</dbReference>
<keyword evidence="12" id="KW-0695">RNA-directed DNA polymerase</keyword>
<dbReference type="OMA" id="ACEEVEY"/>
<evidence type="ECO:0000256" key="13">
    <source>
        <dbReference type="ARBA" id="ARBA00022932"/>
    </source>
</evidence>
<evidence type="ECO:0000313" key="19">
    <source>
        <dbReference type="EnsemblPlants" id="QL02p059512:mrna:CDS:1"/>
    </source>
</evidence>
<reference evidence="19" key="2">
    <citation type="submission" date="2021-01" db="UniProtKB">
        <authorList>
            <consortium name="EnsemblPlants"/>
        </authorList>
    </citation>
    <scope>IDENTIFICATION</scope>
</reference>
<dbReference type="SUPFAM" id="SSF54160">
    <property type="entry name" value="Chromo domain-like"/>
    <property type="match status" value="1"/>
</dbReference>
<dbReference type="SUPFAM" id="SSF56672">
    <property type="entry name" value="DNA/RNA polymerases"/>
    <property type="match status" value="1"/>
</dbReference>
<evidence type="ECO:0000259" key="18">
    <source>
        <dbReference type="PROSITE" id="PS50994"/>
    </source>
</evidence>
<evidence type="ECO:0000256" key="8">
    <source>
        <dbReference type="ARBA" id="ARBA00022801"/>
    </source>
</evidence>
<keyword evidence="14" id="KW-0238">DNA-binding</keyword>
<dbReference type="GO" id="GO:0004190">
    <property type="term" value="F:aspartic-type endopeptidase activity"/>
    <property type="evidence" value="ECO:0007669"/>
    <property type="project" value="UniProtKB-KW"/>
</dbReference>
<dbReference type="PANTHER" id="PTHR37984">
    <property type="entry name" value="PROTEIN CBG26694"/>
    <property type="match status" value="1"/>
</dbReference>
<dbReference type="Gene3D" id="2.40.70.10">
    <property type="entry name" value="Acid Proteases"/>
    <property type="match status" value="1"/>
</dbReference>
<dbReference type="CDD" id="cd01647">
    <property type="entry name" value="RT_LTR"/>
    <property type="match status" value="1"/>
</dbReference>
<feature type="domain" description="Reverse transcriptase" evidence="17">
    <location>
        <begin position="588"/>
        <end position="767"/>
    </location>
</feature>
<dbReference type="Gene3D" id="1.10.340.70">
    <property type="match status" value="1"/>
</dbReference>
<evidence type="ECO:0000256" key="7">
    <source>
        <dbReference type="ARBA" id="ARBA00022759"/>
    </source>
</evidence>
<dbReference type="InterPro" id="IPR021109">
    <property type="entry name" value="Peptidase_aspartic_dom_sf"/>
</dbReference>
<accession>A0A7N2KXR6</accession>
<keyword evidence="9" id="KW-0460">Magnesium</keyword>
<dbReference type="InParanoid" id="A0A7N2KXR6"/>
<dbReference type="InterPro" id="IPR050951">
    <property type="entry name" value="Retrovirus_Pol_polyprotein"/>
</dbReference>
<evidence type="ECO:0000256" key="4">
    <source>
        <dbReference type="ARBA" id="ARBA00022722"/>
    </source>
</evidence>
<keyword evidence="20" id="KW-1185">Reference proteome</keyword>
<evidence type="ECO:0000256" key="11">
    <source>
        <dbReference type="ARBA" id="ARBA00022908"/>
    </source>
</evidence>
<dbReference type="GO" id="GO:0003677">
    <property type="term" value="F:DNA binding"/>
    <property type="evidence" value="ECO:0007669"/>
    <property type="project" value="UniProtKB-KW"/>
</dbReference>
<dbReference type="CDD" id="cd09274">
    <property type="entry name" value="RNase_HI_RT_Ty3"/>
    <property type="match status" value="1"/>
</dbReference>
<keyword evidence="7" id="KW-0255">Endonuclease</keyword>
<evidence type="ECO:0000259" key="17">
    <source>
        <dbReference type="PROSITE" id="PS50878"/>
    </source>
</evidence>
<reference evidence="20" key="1">
    <citation type="journal article" date="2016" name="G3 (Bethesda)">
        <title>First Draft Assembly and Annotation of the Genome of a California Endemic Oak Quercus lobata Nee (Fagaceae).</title>
        <authorList>
            <person name="Sork V.L."/>
            <person name="Fitz-Gibbon S.T."/>
            <person name="Puiu D."/>
            <person name="Crepeau M."/>
            <person name="Gugger P.F."/>
            <person name="Sherman R."/>
            <person name="Stevens K."/>
            <person name="Langley C.H."/>
            <person name="Pellegrini M."/>
            <person name="Salzberg S.L."/>
        </authorList>
    </citation>
    <scope>NUCLEOTIDE SEQUENCE [LARGE SCALE GENOMIC DNA]</scope>
    <source>
        <strain evidence="20">cv. SW786</strain>
    </source>
</reference>
<proteinExistence type="predicted"/>
<dbReference type="GO" id="GO:0015074">
    <property type="term" value="P:DNA integration"/>
    <property type="evidence" value="ECO:0007669"/>
    <property type="project" value="UniProtKB-KW"/>
</dbReference>
<dbReference type="Pfam" id="PF00665">
    <property type="entry name" value="rve"/>
    <property type="match status" value="1"/>
</dbReference>
<evidence type="ECO:0000256" key="14">
    <source>
        <dbReference type="ARBA" id="ARBA00023125"/>
    </source>
</evidence>
<dbReference type="Pfam" id="PF17921">
    <property type="entry name" value="Integrase_H2C2"/>
    <property type="match status" value="1"/>
</dbReference>
<sequence>MAETRSTAAMAATNEAISSLRTTSDHHGKSIQEIQKIQEIHTRTMNEMNQHLISILQKLNTDDNRLQEPSSTIHNSSTMTLGKPVRLDFPRFSGDDPASWVYKANQYFAYYQTPAMEKLLVASFHMDQEALVWYQDAEGAGIFCNWEGMVQALYVRFGSTPYDDPMEALTRLKQTSTVAVYKAEFEALSNRIKGLSSTHKMSCFLSGLRDEIRLPVRMLNPPSLNAAFGLAKIQEEYWSSCKRSSRIQQESGKPSILGPPRVNTFLEAKSRIPIKRISPAQMEDRKKKGLCYNCDDKWSPGHKCKSAKIFLLEGIDLGLDPQSGVKITELEEDREGSMVEEENTNANPEEVEITLYALIGNPTPGTMRIRGKINGVSMVVLLDTGSTHNFINAALVPGLKLAVDQSQTLEVRVANGALIRTKGFCDQVPVCLQGREFSIQIHVLPLGGCDVVLGTQWLTTLGDIQWNFQFLTMEFCHQGHNIKLQGLKQTDSHLIDGDQFLKTPIKKGLLVHISSPSSLEKQAALPEAVTDLLQDFSQVFDTPVGLPPLRGHEHHITLKDGVQPVCQRPYRYPFYQKNEIEKIVKDLLNAGSIRNSCSPFSSPVLLVRKADGSWRMCIDYRQLNLNTIKDKFPIPVIDELLDELNGACIFSKLDLRSGYHQIRMSEEDIPKTAFRTHEGHYEFLVMPFGLTNAPSTFQSLMNQVFRPYLRRFVLVFFDDILVYSKSLVEHVSHLKTVLEVLTKEKLFAKKSKCVFACEEVEYLGHLISGEGVRTDPRKTMAMQQWPTPKDVKALRGFLGLTGYYRKFVRGYGQIAAPLTALLRKDSFTWTEEAEMAFQNLKSAMSNPPVLALPNFDKLFVVECDASGVGLGAVLMQEGRAIAFHSQALKGRSLALSTYEKELLALVTAVQRWRPYLVGNSFLVRTDQQSLKYILEQKIGTPAQQKWITKLLGYAFIVEYKKGKENVVADALSRQVPSDEVSSQNGVLCMISFPTPDWLAQLKTSYATDAHVKSILEVFSSGKEGPKGFSMHNGLLLYKGRMYVGSCEALKTAILQQVHDGPWGGHSGVLKTLHRVQRDFYWPGLKSDVRKYVRECDTCQRLKHETCHPAGLLQPLPIPERPWVAVSMDFVEGLPKSQMKEVVMVVVDRFTKFVHFIALSHPYTASKVANLYLQHVFKLHGMPTSIVSDRDPVFTSHFWQELMKLQGIQLAMSSAYHPQTDGQTEVVNKSLEHYLRAFAADRPATWVEWLPLAEYWFNTNFHTSLKLTPFEAVYGYPPPRLMDYIAGTTKIEGVDAHLRTRQQLTSLLRQNLVAALNRMKLYSDKQRTERSFSVGDWVFLRLQPYKQKSLKHYQLKKLAPKFYGPFQILQKVGEVSYKLDLPPNSKIHPTFHVSCLKAKLGQHVVSIPTLPPTDMEGAVITEPVAVLQERSHQLRNRTITQVLVQWQGEGVDDATWENLYVMQQRFPHLVGKVF</sequence>
<dbReference type="GO" id="GO:0003964">
    <property type="term" value="F:RNA-directed DNA polymerase activity"/>
    <property type="evidence" value="ECO:0007669"/>
    <property type="project" value="UniProtKB-KW"/>
</dbReference>
<dbReference type="InterPro" id="IPR043502">
    <property type="entry name" value="DNA/RNA_pol_sf"/>
</dbReference>
<dbReference type="InterPro" id="IPR012337">
    <property type="entry name" value="RNaseH-like_sf"/>
</dbReference>
<keyword evidence="11" id="KW-0229">DNA integration</keyword>
<dbReference type="Gene3D" id="3.10.10.10">
    <property type="entry name" value="HIV Type 1 Reverse Transcriptase, subunit A, domain 1"/>
    <property type="match status" value="1"/>
</dbReference>
<dbReference type="PROSITE" id="PS50878">
    <property type="entry name" value="RT_POL"/>
    <property type="match status" value="1"/>
</dbReference>
<dbReference type="SUPFAM" id="SSF50630">
    <property type="entry name" value="Acid proteases"/>
    <property type="match status" value="1"/>
</dbReference>
<dbReference type="Gene3D" id="3.30.70.270">
    <property type="match status" value="2"/>
</dbReference>
<dbReference type="GO" id="GO:0003887">
    <property type="term" value="F:DNA-directed DNA polymerase activity"/>
    <property type="evidence" value="ECO:0007669"/>
    <property type="project" value="UniProtKB-KW"/>
</dbReference>
<dbReference type="InterPro" id="IPR036397">
    <property type="entry name" value="RNaseH_sf"/>
</dbReference>
<dbReference type="CDD" id="cd00303">
    <property type="entry name" value="retropepsin_like"/>
    <property type="match status" value="1"/>
</dbReference>
<dbReference type="InterPro" id="IPR000477">
    <property type="entry name" value="RT_dom"/>
</dbReference>
<dbReference type="PANTHER" id="PTHR37984:SF5">
    <property type="entry name" value="PROTEIN NYNRIN-LIKE"/>
    <property type="match status" value="1"/>
</dbReference>
<evidence type="ECO:0000256" key="9">
    <source>
        <dbReference type="ARBA" id="ARBA00022842"/>
    </source>
</evidence>
<dbReference type="Gramene" id="QL02p059512:mrna">
    <property type="protein sequence ID" value="QL02p059512:mrna:CDS:1"/>
    <property type="gene ID" value="QL02p059512"/>
</dbReference>
<dbReference type="Pfam" id="PF24626">
    <property type="entry name" value="SH3_Tf2-1"/>
    <property type="match status" value="1"/>
</dbReference>